<accession>A0A0P4WDV6</accession>
<dbReference type="InterPro" id="IPR029021">
    <property type="entry name" value="Prot-tyrosine_phosphatase-like"/>
</dbReference>
<dbReference type="SUPFAM" id="SSF52799">
    <property type="entry name" value="(Phosphotyrosine protein) phosphatases II"/>
    <property type="match status" value="1"/>
</dbReference>
<dbReference type="SMART" id="SM00404">
    <property type="entry name" value="PTPc_motif"/>
    <property type="match status" value="1"/>
</dbReference>
<dbReference type="EMBL" id="GDRN01044877">
    <property type="protein sequence ID" value="JAI66896.1"/>
    <property type="molecule type" value="Transcribed_RNA"/>
</dbReference>
<dbReference type="Pfam" id="PF00102">
    <property type="entry name" value="Y_phosphatase"/>
    <property type="match status" value="1"/>
</dbReference>
<evidence type="ECO:0000256" key="1">
    <source>
        <dbReference type="SAM" id="SignalP"/>
    </source>
</evidence>
<dbReference type="InterPro" id="IPR000387">
    <property type="entry name" value="Tyr_Pase_dom"/>
</dbReference>
<reference evidence="4" key="1">
    <citation type="submission" date="2015-09" db="EMBL/GenBank/DDBJ databases">
        <title>Scylla olivacea transcriptome.</title>
        <authorList>
            <person name="Ikhwanuddin M."/>
        </authorList>
    </citation>
    <scope>NUCLEOTIDE SEQUENCE</scope>
</reference>
<dbReference type="PROSITE" id="PS50055">
    <property type="entry name" value="TYR_PHOSPHATASE_PTP"/>
    <property type="match status" value="1"/>
</dbReference>
<protein>
    <recommendedName>
        <fullName evidence="5">Tyrosine-protein phosphatase domain-containing protein</fullName>
    </recommendedName>
</protein>
<dbReference type="PANTHER" id="PTHR19134:SF449">
    <property type="entry name" value="TYROSINE-PROTEIN PHOSPHATASE 1"/>
    <property type="match status" value="1"/>
</dbReference>
<evidence type="ECO:0000259" key="2">
    <source>
        <dbReference type="PROSITE" id="PS50055"/>
    </source>
</evidence>
<dbReference type="AlphaFoldDB" id="A0A0P4WDV6"/>
<sequence length="207" mass="24063">MCHTVGRCWRLAYLTKALAWVFLHNYEESYEDFPSILPPYGCCELEGITVQLTGIDKKEFFTERSITLVSNGVIHKIRVLHFKSWSPTSDLPFPLQSLIFLVMRLQEIRESSDNKIVMISCSDGYSASGVLVSLMRMVAEIDLTRTMDVYRTVQSLRFDRPQFIISQDQYFYLHDAAVVYFKSIKLKQQQKNEQVQQTDESAHEKTE</sequence>
<evidence type="ECO:0000259" key="3">
    <source>
        <dbReference type="PROSITE" id="PS50056"/>
    </source>
</evidence>
<keyword evidence="1" id="KW-0732">Signal</keyword>
<dbReference type="GO" id="GO:0048666">
    <property type="term" value="P:neuron development"/>
    <property type="evidence" value="ECO:0007669"/>
    <property type="project" value="UniProtKB-ARBA"/>
</dbReference>
<evidence type="ECO:0008006" key="5">
    <source>
        <dbReference type="Google" id="ProtNLM"/>
    </source>
</evidence>
<dbReference type="InterPro" id="IPR050348">
    <property type="entry name" value="Protein-Tyr_Phosphatase"/>
</dbReference>
<feature type="signal peptide" evidence="1">
    <location>
        <begin position="1"/>
        <end position="19"/>
    </location>
</feature>
<feature type="domain" description="Tyrosine specific protein phosphatases" evidence="3">
    <location>
        <begin position="96"/>
        <end position="171"/>
    </location>
</feature>
<dbReference type="PROSITE" id="PS50056">
    <property type="entry name" value="TYR_PHOSPHATASE_2"/>
    <property type="match status" value="1"/>
</dbReference>
<organism evidence="4">
    <name type="scientific">Scylla olivacea</name>
    <name type="common">Orange mud crab</name>
    <name type="synonym">Cancer olivacea</name>
    <dbReference type="NCBI Taxonomy" id="85551"/>
    <lineage>
        <taxon>Eukaryota</taxon>
        <taxon>Metazoa</taxon>
        <taxon>Ecdysozoa</taxon>
        <taxon>Arthropoda</taxon>
        <taxon>Crustacea</taxon>
        <taxon>Multicrustacea</taxon>
        <taxon>Malacostraca</taxon>
        <taxon>Eumalacostraca</taxon>
        <taxon>Eucarida</taxon>
        <taxon>Decapoda</taxon>
        <taxon>Pleocyemata</taxon>
        <taxon>Brachyura</taxon>
        <taxon>Eubrachyura</taxon>
        <taxon>Portunoidea</taxon>
        <taxon>Portunidae</taxon>
        <taxon>Portuninae</taxon>
        <taxon>Scylla</taxon>
    </lineage>
</organism>
<feature type="domain" description="Tyrosine-protein phosphatase" evidence="2">
    <location>
        <begin position="1"/>
        <end position="180"/>
    </location>
</feature>
<dbReference type="Gene3D" id="3.90.190.10">
    <property type="entry name" value="Protein tyrosine phosphatase superfamily"/>
    <property type="match status" value="1"/>
</dbReference>
<dbReference type="EMBL" id="GDRN01044874">
    <property type="protein sequence ID" value="JAI66897.1"/>
    <property type="molecule type" value="Transcribed_RNA"/>
</dbReference>
<dbReference type="GO" id="GO:0004725">
    <property type="term" value="F:protein tyrosine phosphatase activity"/>
    <property type="evidence" value="ECO:0007669"/>
    <property type="project" value="InterPro"/>
</dbReference>
<feature type="chain" id="PRO_5007421445" description="Tyrosine-protein phosphatase domain-containing protein" evidence="1">
    <location>
        <begin position="20"/>
        <end position="207"/>
    </location>
</feature>
<name>A0A0P4WDV6_SCYOL</name>
<dbReference type="PANTHER" id="PTHR19134">
    <property type="entry name" value="RECEPTOR-TYPE TYROSINE-PROTEIN PHOSPHATASE"/>
    <property type="match status" value="1"/>
</dbReference>
<proteinExistence type="predicted"/>
<dbReference type="InterPro" id="IPR000242">
    <property type="entry name" value="PTP_cat"/>
</dbReference>
<dbReference type="InterPro" id="IPR003595">
    <property type="entry name" value="Tyr_Pase_cat"/>
</dbReference>
<evidence type="ECO:0000313" key="4">
    <source>
        <dbReference type="EMBL" id="JAI66897.1"/>
    </source>
</evidence>